<accession>A0ABY5ZES3</accession>
<dbReference type="InterPro" id="IPR016032">
    <property type="entry name" value="Sig_transdc_resp-reg_C-effctor"/>
</dbReference>
<feature type="domain" description="Response regulatory" evidence="7">
    <location>
        <begin position="2"/>
        <end position="122"/>
    </location>
</feature>
<dbReference type="EMBL" id="CP073721">
    <property type="protein sequence ID" value="UWZ39450.1"/>
    <property type="molecule type" value="Genomic_DNA"/>
</dbReference>
<keyword evidence="3" id="KW-0238">DNA-binding</keyword>
<organism evidence="8 9">
    <name type="scientific">Dactylosporangium roseum</name>
    <dbReference type="NCBI Taxonomy" id="47989"/>
    <lineage>
        <taxon>Bacteria</taxon>
        <taxon>Bacillati</taxon>
        <taxon>Actinomycetota</taxon>
        <taxon>Actinomycetes</taxon>
        <taxon>Micromonosporales</taxon>
        <taxon>Micromonosporaceae</taxon>
        <taxon>Dactylosporangium</taxon>
    </lineage>
</organism>
<dbReference type="InterPro" id="IPR039420">
    <property type="entry name" value="WalR-like"/>
</dbReference>
<dbReference type="PROSITE" id="PS50043">
    <property type="entry name" value="HTH_LUXR_2"/>
    <property type="match status" value="1"/>
</dbReference>
<evidence type="ECO:0000256" key="4">
    <source>
        <dbReference type="ARBA" id="ARBA00023163"/>
    </source>
</evidence>
<dbReference type="PROSITE" id="PS50110">
    <property type="entry name" value="RESPONSE_REGULATORY"/>
    <property type="match status" value="1"/>
</dbReference>
<dbReference type="Proteomes" id="UP001058271">
    <property type="component" value="Chromosome"/>
</dbReference>
<gene>
    <name evidence="8" type="ORF">Drose_15135</name>
</gene>
<keyword evidence="4" id="KW-0804">Transcription</keyword>
<dbReference type="PRINTS" id="PR00038">
    <property type="entry name" value="HTHLUXR"/>
</dbReference>
<keyword evidence="2" id="KW-0805">Transcription regulation</keyword>
<feature type="domain" description="HTH luxR-type" evidence="6">
    <location>
        <begin position="144"/>
        <end position="214"/>
    </location>
</feature>
<dbReference type="SMART" id="SM00448">
    <property type="entry name" value="REC"/>
    <property type="match status" value="1"/>
</dbReference>
<evidence type="ECO:0000256" key="3">
    <source>
        <dbReference type="ARBA" id="ARBA00023125"/>
    </source>
</evidence>
<reference evidence="8" key="1">
    <citation type="submission" date="2021-04" db="EMBL/GenBank/DDBJ databases">
        <title>Biosynthetic gene clusters of Dactylosporangioum roseum.</title>
        <authorList>
            <person name="Hartkoorn R.C."/>
            <person name="Beaudoing E."/>
            <person name="Hot D."/>
            <person name="Moureu S."/>
        </authorList>
    </citation>
    <scope>NUCLEOTIDE SEQUENCE</scope>
    <source>
        <strain evidence="8">NRRL B-16295</strain>
    </source>
</reference>
<dbReference type="PANTHER" id="PTHR43214:SF24">
    <property type="entry name" value="TRANSCRIPTIONAL REGULATORY PROTEIN NARL-RELATED"/>
    <property type="match status" value="1"/>
</dbReference>
<evidence type="ECO:0000259" key="7">
    <source>
        <dbReference type="PROSITE" id="PS50110"/>
    </source>
</evidence>
<dbReference type="InterPro" id="IPR000792">
    <property type="entry name" value="Tscrpt_reg_LuxR_C"/>
</dbReference>
<evidence type="ECO:0000256" key="2">
    <source>
        <dbReference type="ARBA" id="ARBA00023015"/>
    </source>
</evidence>
<sequence length="214" mass="23363">MRVVIAEDSAILREGLAHLLAVRGHDVQAAVVDASALLEAVTSHRPDVAIIDIRLPPNHTDEGLRAAIQLRRDVPGVGVLLFSQYVETAFVAELLAGGSDGVGYLLKERVVRLDDFLDALHRIAGGGTALDPEVVTQLFGRSRHRDQLAALTARERSVLQLMAQGRSNTAIAAGLRVTERAVEKHITNIFTKFDLLPSDVDHRRVMAVLRYLQS</sequence>
<dbReference type="InterPro" id="IPR058245">
    <property type="entry name" value="NreC/VraR/RcsB-like_REC"/>
</dbReference>
<dbReference type="PANTHER" id="PTHR43214">
    <property type="entry name" value="TWO-COMPONENT RESPONSE REGULATOR"/>
    <property type="match status" value="1"/>
</dbReference>
<dbReference type="CDD" id="cd17535">
    <property type="entry name" value="REC_NarL-like"/>
    <property type="match status" value="1"/>
</dbReference>
<name>A0ABY5ZES3_9ACTN</name>
<keyword evidence="9" id="KW-1185">Reference proteome</keyword>
<dbReference type="InterPro" id="IPR011006">
    <property type="entry name" value="CheY-like_superfamily"/>
</dbReference>
<feature type="modified residue" description="4-aspartylphosphate" evidence="5">
    <location>
        <position position="52"/>
    </location>
</feature>
<keyword evidence="1 5" id="KW-0597">Phosphoprotein</keyword>
<evidence type="ECO:0000313" key="8">
    <source>
        <dbReference type="EMBL" id="UWZ39450.1"/>
    </source>
</evidence>
<evidence type="ECO:0000259" key="6">
    <source>
        <dbReference type="PROSITE" id="PS50043"/>
    </source>
</evidence>
<dbReference type="SUPFAM" id="SSF52172">
    <property type="entry name" value="CheY-like"/>
    <property type="match status" value="1"/>
</dbReference>
<dbReference type="RefSeq" id="WP_260728860.1">
    <property type="nucleotide sequence ID" value="NZ_BAAABS010000089.1"/>
</dbReference>
<dbReference type="Pfam" id="PF00072">
    <property type="entry name" value="Response_reg"/>
    <property type="match status" value="1"/>
</dbReference>
<proteinExistence type="predicted"/>
<dbReference type="SUPFAM" id="SSF46894">
    <property type="entry name" value="C-terminal effector domain of the bipartite response regulators"/>
    <property type="match status" value="1"/>
</dbReference>
<evidence type="ECO:0000256" key="1">
    <source>
        <dbReference type="ARBA" id="ARBA00022553"/>
    </source>
</evidence>
<dbReference type="Gene3D" id="3.40.50.2300">
    <property type="match status" value="1"/>
</dbReference>
<evidence type="ECO:0000256" key="5">
    <source>
        <dbReference type="PROSITE-ProRule" id="PRU00169"/>
    </source>
</evidence>
<dbReference type="Pfam" id="PF00196">
    <property type="entry name" value="GerE"/>
    <property type="match status" value="1"/>
</dbReference>
<protein>
    <submittedName>
        <fullName evidence="8">Response regulator transcription factor</fullName>
    </submittedName>
</protein>
<dbReference type="SMART" id="SM00421">
    <property type="entry name" value="HTH_LUXR"/>
    <property type="match status" value="1"/>
</dbReference>
<dbReference type="CDD" id="cd06170">
    <property type="entry name" value="LuxR_C_like"/>
    <property type="match status" value="1"/>
</dbReference>
<evidence type="ECO:0000313" key="9">
    <source>
        <dbReference type="Proteomes" id="UP001058271"/>
    </source>
</evidence>
<dbReference type="InterPro" id="IPR001789">
    <property type="entry name" value="Sig_transdc_resp-reg_receiver"/>
</dbReference>